<feature type="transmembrane region" description="Helical" evidence="2">
    <location>
        <begin position="12"/>
        <end position="33"/>
    </location>
</feature>
<keyword evidence="2" id="KW-0812">Transmembrane</keyword>
<protein>
    <recommendedName>
        <fullName evidence="5">DUF2637 domain-containing protein</fullName>
    </recommendedName>
</protein>
<feature type="transmembrane region" description="Helical" evidence="2">
    <location>
        <begin position="53"/>
        <end position="72"/>
    </location>
</feature>
<keyword evidence="2" id="KW-1133">Transmembrane helix</keyword>
<dbReference type="Pfam" id="PF10935">
    <property type="entry name" value="DUF2637"/>
    <property type="match status" value="1"/>
</dbReference>
<feature type="region of interest" description="Disordered" evidence="1">
    <location>
        <begin position="144"/>
        <end position="397"/>
    </location>
</feature>
<evidence type="ECO:0000313" key="3">
    <source>
        <dbReference type="EMBL" id="RAY11374.1"/>
    </source>
</evidence>
<keyword evidence="2" id="KW-0472">Membrane</keyword>
<feature type="compositionally biased region" description="Gly residues" evidence="1">
    <location>
        <begin position="263"/>
        <end position="276"/>
    </location>
</feature>
<name>A0A365GX23_9ACTN</name>
<evidence type="ECO:0000256" key="2">
    <source>
        <dbReference type="SAM" id="Phobius"/>
    </source>
</evidence>
<proteinExistence type="predicted"/>
<evidence type="ECO:0008006" key="5">
    <source>
        <dbReference type="Google" id="ProtNLM"/>
    </source>
</evidence>
<dbReference type="Proteomes" id="UP000251891">
    <property type="component" value="Unassembled WGS sequence"/>
</dbReference>
<accession>A0A365GX23</accession>
<dbReference type="OrthoDB" id="3473053at2"/>
<dbReference type="AlphaFoldDB" id="A0A365GX23"/>
<sequence length="397" mass="42071">MSTNPQAGRRSRLLTVSAGLGVAVLAGATYVLTYDDLRTLAIEGGAARRWAPAYPIMVDALITVTIGSLVVAWRARWWSRWIRWVLLLALLGGTGAASVQRALHGYGSLPDEPLRAGVAGAPHAMLVIAVWLWLSMFRLARRPAAEPPPAEEPGDLIPGLPEREPEPRVPAPREPAEDDSTTTPPTPYSIVPDLYDAPATRPDHEEPRRPGRTDTDGDDEPRAAGRTGTDWDDVLGLSPDPSATRWDDLPGTDEPAKPARAAGGAGGAGGSGGSGGSKSEDDEGWRPLTGQDAWLDPAEPTAPEEPPIPERRADLARDPRPVPPASLPTDVELVRRPQRGRGSTTQPDMVLPTLSDPALDGSDPDGAAVDRAEDPDGGDDSTPPSSKFRSSPTPPRD</sequence>
<dbReference type="InterPro" id="IPR021235">
    <property type="entry name" value="DUF2637"/>
</dbReference>
<evidence type="ECO:0000256" key="1">
    <source>
        <dbReference type="SAM" id="MobiDB-lite"/>
    </source>
</evidence>
<reference evidence="3 4" key="1">
    <citation type="submission" date="2018-06" db="EMBL/GenBank/DDBJ databases">
        <title>Actinomadura craniellae sp. nov. isolated from marine sponge Craniella sp.</title>
        <authorList>
            <person name="Li L."/>
            <person name="Xu Q.H."/>
            <person name="Lin H.W."/>
            <person name="Lu Y.H."/>
        </authorList>
    </citation>
    <scope>NUCLEOTIDE SEQUENCE [LARGE SCALE GENOMIC DNA]</scope>
    <source>
        <strain evidence="3 4">LHW63021</strain>
    </source>
</reference>
<feature type="transmembrane region" description="Helical" evidence="2">
    <location>
        <begin position="84"/>
        <end position="103"/>
    </location>
</feature>
<feature type="compositionally biased region" description="Basic and acidic residues" evidence="1">
    <location>
        <begin position="308"/>
        <end position="320"/>
    </location>
</feature>
<comment type="caution">
    <text evidence="3">The sequence shown here is derived from an EMBL/GenBank/DDBJ whole genome shotgun (WGS) entry which is preliminary data.</text>
</comment>
<keyword evidence="4" id="KW-1185">Reference proteome</keyword>
<organism evidence="3 4">
    <name type="scientific">Actinomadura craniellae</name>
    <dbReference type="NCBI Taxonomy" id="2231787"/>
    <lineage>
        <taxon>Bacteria</taxon>
        <taxon>Bacillati</taxon>
        <taxon>Actinomycetota</taxon>
        <taxon>Actinomycetes</taxon>
        <taxon>Streptosporangiales</taxon>
        <taxon>Thermomonosporaceae</taxon>
        <taxon>Actinomadura</taxon>
    </lineage>
</organism>
<dbReference type="EMBL" id="QLYX01000019">
    <property type="protein sequence ID" value="RAY11374.1"/>
    <property type="molecule type" value="Genomic_DNA"/>
</dbReference>
<dbReference type="RefSeq" id="WP_111871566.1">
    <property type="nucleotide sequence ID" value="NZ_QLYX01000019.1"/>
</dbReference>
<feature type="transmembrane region" description="Helical" evidence="2">
    <location>
        <begin position="115"/>
        <end position="134"/>
    </location>
</feature>
<evidence type="ECO:0000313" key="4">
    <source>
        <dbReference type="Proteomes" id="UP000251891"/>
    </source>
</evidence>
<feature type="compositionally biased region" description="Basic and acidic residues" evidence="1">
    <location>
        <begin position="201"/>
        <end position="223"/>
    </location>
</feature>
<gene>
    <name evidence="3" type="ORF">DPM19_30585</name>
</gene>